<feature type="transmembrane region" description="Helical" evidence="1">
    <location>
        <begin position="7"/>
        <end position="27"/>
    </location>
</feature>
<accession>G8PBJ1</accession>
<proteinExistence type="predicted"/>
<keyword evidence="1" id="KW-0472">Membrane</keyword>
<feature type="transmembrane region" description="Helical" evidence="1">
    <location>
        <begin position="497"/>
        <end position="518"/>
    </location>
</feature>
<feature type="transmembrane region" description="Helical" evidence="1">
    <location>
        <begin position="437"/>
        <end position="459"/>
    </location>
</feature>
<keyword evidence="3" id="KW-1185">Reference proteome</keyword>
<feature type="transmembrane region" description="Helical" evidence="1">
    <location>
        <begin position="65"/>
        <end position="87"/>
    </location>
</feature>
<dbReference type="Proteomes" id="UP000005444">
    <property type="component" value="Chromosome"/>
</dbReference>
<gene>
    <name evidence="2" type="ordered locus">PECL_437</name>
</gene>
<feature type="transmembrane region" description="Helical" evidence="1">
    <location>
        <begin position="33"/>
        <end position="53"/>
    </location>
</feature>
<evidence type="ECO:0000313" key="3">
    <source>
        <dbReference type="Proteomes" id="UP000005444"/>
    </source>
</evidence>
<dbReference type="PATRIC" id="fig|701521.8.peg.412"/>
<feature type="transmembrane region" description="Helical" evidence="1">
    <location>
        <begin position="147"/>
        <end position="168"/>
    </location>
</feature>
<dbReference type="HOGENOM" id="CLU_425007_0_0_9"/>
<reference evidence="2 3" key="1">
    <citation type="journal article" date="2012" name="J. Bacteriol.">
        <title>Complete Genome Sequence of the Beer Spoilage Organism Pediococcus claussenii ATCC BAA-344T.</title>
        <authorList>
            <person name="Pittet V."/>
            <person name="Abegunde T."/>
            <person name="Marfleet T."/>
            <person name="Haakensen M."/>
            <person name="Morrow K."/>
            <person name="Jayaprakash T."/>
            <person name="Schroeder K."/>
            <person name="Trost B."/>
            <person name="Byrns S."/>
            <person name="Bergsveinson J."/>
            <person name="Kusalik A."/>
            <person name="Ziola B."/>
        </authorList>
    </citation>
    <scope>NUCLEOTIDE SEQUENCE [LARGE SCALE GENOMIC DNA]</scope>
    <source>
        <strain evidence="2 3">ATCC BAA-344</strain>
    </source>
</reference>
<dbReference type="RefSeq" id="WP_014214938.1">
    <property type="nucleotide sequence ID" value="NC_016605.1"/>
</dbReference>
<dbReference type="EMBL" id="CP003137">
    <property type="protein sequence ID" value="AEV94740.1"/>
    <property type="molecule type" value="Genomic_DNA"/>
</dbReference>
<feature type="transmembrane region" description="Helical" evidence="1">
    <location>
        <begin position="198"/>
        <end position="219"/>
    </location>
</feature>
<evidence type="ECO:0000256" key="1">
    <source>
        <dbReference type="SAM" id="Phobius"/>
    </source>
</evidence>
<keyword evidence="1" id="KW-0812">Transmembrane</keyword>
<keyword evidence="1" id="KW-1133">Transmembrane helix</keyword>
<evidence type="ECO:0000313" key="2">
    <source>
        <dbReference type="EMBL" id="AEV94740.1"/>
    </source>
</evidence>
<dbReference type="eggNOG" id="COG1807">
    <property type="taxonomic scope" value="Bacteria"/>
</dbReference>
<dbReference type="KEGG" id="pce:PECL_437"/>
<dbReference type="STRING" id="701521.PECL_437"/>
<name>G8PBJ1_PEDCP</name>
<organism evidence="2 3">
    <name type="scientific">Pediococcus claussenii (strain ATCC BAA-344 / DSM 14800 / JCM 18046 / KCTC 3811 / LMG 21948 / P06)</name>
    <dbReference type="NCBI Taxonomy" id="701521"/>
    <lineage>
        <taxon>Bacteria</taxon>
        <taxon>Bacillati</taxon>
        <taxon>Bacillota</taxon>
        <taxon>Bacilli</taxon>
        <taxon>Lactobacillales</taxon>
        <taxon>Lactobacillaceae</taxon>
        <taxon>Pediococcus</taxon>
    </lineage>
</organism>
<feature type="transmembrane region" description="Helical" evidence="1">
    <location>
        <begin position="175"/>
        <end position="192"/>
    </location>
</feature>
<feature type="transmembrane region" description="Helical" evidence="1">
    <location>
        <begin position="276"/>
        <end position="296"/>
    </location>
</feature>
<sequence length="658" mass="73764">MRPTAKIENIFPAILILFMIIGIVSNLGTDGKFLVSTSILALAVILLITGIKLKPVLENISKPNLKKIIIVGLIIIFVVQILVLKFLPATVFHDPFRVLSQAETLSIGNHSWSNSTYFWRYPNNVSIAFLLSKWIELTNLFNISTNLSVNMLSIIFLDTFILLTIRFVERISKSSFGPIVLLSFFVVSPFAYTYYLQVFYSDLPSMLALLITFVILYGWKNYSTQLKVVQGILLTIIIAVGQLLKPTLIFVLIAILLVVILRGISKNLRESIKKIAVPLVLITLGIGIAFPASKLIEQQINFHQNSKYQLPMEHWVWMSYSPQGNGEYVGNDVETMMKMNSIEQRKTYLKTALPKRIERLGVAKVIQRWVTKAGIFLNVSGIQIAYTGGYINASHGYQVIAPILSLVGKVIMQSGFILLYLIVIVKSLRIIKMKEKLNIKAEIALILALGYLAFHTLVWESENRYGQVIIPMLILIASLRLPPLMEVAQVKSVKNKWLNIGLISSVVVFAGTIGTFLATKSGESTTLIVAAQRSQLSSQYGAKKTIISAHSSVNQKVNLNYNSSRFSVLTPYKAKFKLYLVNLDTNKKIKLKNGSEFAYYEGALQRGHYQIIVENPSSKDQSMSITVMQDYKLAPYGIKIGNTEYKHSSLVYTATRIN</sequence>
<feature type="transmembrane region" description="Helical" evidence="1">
    <location>
        <begin position="373"/>
        <end position="393"/>
    </location>
</feature>
<feature type="transmembrane region" description="Helical" evidence="1">
    <location>
        <begin position="399"/>
        <end position="425"/>
    </location>
</feature>
<dbReference type="AlphaFoldDB" id="G8PBJ1"/>
<feature type="transmembrane region" description="Helical" evidence="1">
    <location>
        <begin position="231"/>
        <end position="264"/>
    </location>
</feature>
<feature type="transmembrane region" description="Helical" evidence="1">
    <location>
        <begin position="465"/>
        <end position="485"/>
    </location>
</feature>
<protein>
    <submittedName>
        <fullName evidence="2">Membrane protein</fullName>
    </submittedName>
</protein>